<feature type="transmembrane region" description="Helical" evidence="6">
    <location>
        <begin position="158"/>
        <end position="179"/>
    </location>
</feature>
<dbReference type="GO" id="GO:0005886">
    <property type="term" value="C:plasma membrane"/>
    <property type="evidence" value="ECO:0007669"/>
    <property type="project" value="UniProtKB-SubCell"/>
</dbReference>
<dbReference type="InterPro" id="IPR002797">
    <property type="entry name" value="Polysacc_synth"/>
</dbReference>
<keyword evidence="5 6" id="KW-0472">Membrane</keyword>
<evidence type="ECO:0000256" key="5">
    <source>
        <dbReference type="ARBA" id="ARBA00023136"/>
    </source>
</evidence>
<evidence type="ECO:0008006" key="9">
    <source>
        <dbReference type="Google" id="ProtNLM"/>
    </source>
</evidence>
<feature type="transmembrane region" description="Helical" evidence="6">
    <location>
        <begin position="430"/>
        <end position="452"/>
    </location>
</feature>
<feature type="transmembrane region" description="Helical" evidence="6">
    <location>
        <begin position="300"/>
        <end position="322"/>
    </location>
</feature>
<keyword evidence="2" id="KW-1003">Cell membrane</keyword>
<evidence type="ECO:0000256" key="6">
    <source>
        <dbReference type="SAM" id="Phobius"/>
    </source>
</evidence>
<evidence type="ECO:0000256" key="4">
    <source>
        <dbReference type="ARBA" id="ARBA00022989"/>
    </source>
</evidence>
<dbReference type="PANTHER" id="PTHR30250:SF26">
    <property type="entry name" value="PSMA PROTEIN"/>
    <property type="match status" value="1"/>
</dbReference>
<feature type="transmembrane region" description="Helical" evidence="6">
    <location>
        <begin position="397"/>
        <end position="418"/>
    </location>
</feature>
<name>A0A6A7RW37_9PROT</name>
<evidence type="ECO:0000256" key="2">
    <source>
        <dbReference type="ARBA" id="ARBA00022475"/>
    </source>
</evidence>
<keyword evidence="4 6" id="KW-1133">Transmembrane helix</keyword>
<feature type="transmembrane region" description="Helical" evidence="6">
    <location>
        <begin position="37"/>
        <end position="55"/>
    </location>
</feature>
<organism evidence="7 8">
    <name type="scientific">Candidatus Accumulibacter phosphatis</name>
    <dbReference type="NCBI Taxonomy" id="327160"/>
    <lineage>
        <taxon>Bacteria</taxon>
        <taxon>Pseudomonadati</taxon>
        <taxon>Pseudomonadota</taxon>
        <taxon>Betaproteobacteria</taxon>
        <taxon>Candidatus Accumulibacter</taxon>
    </lineage>
</organism>
<comment type="subcellular location">
    <subcellularLocation>
        <location evidence="1">Cell membrane</location>
        <topology evidence="1">Multi-pass membrane protein</topology>
    </subcellularLocation>
</comment>
<sequence>MKFETLRNGIANLLGGLLPAIVVVITTPYVVNTLGEVTYGILTLITAIIGYFAIIDINITAGSVKYVAEHHAIGNIRLRNQTLSSGLAVYLLIGLVGSILILVFSEILIKDLFSVPEPLRAEAGATLKLAAFGFLFGQTQIYLNSVPQAIRRYDKSALAESIFGTLTPLSVVLVLWLGYGLFEVVLVRIAASILNILLLAQIIRRLMPDVAFEVPDRKTISALGRFSGFAYLSRLATIAYAQGDKLILGALVSMSALTHYAVPFMLVSRVFSLSYRLGGVMFPVASALAANKELDRLRELYLYAARYIFFVNCALAVLLITLAHEILLYWLGSSMAASGTTIMILIALSSLVDSLTNSPSLINDGLGKPQITGSFAISRAVVGVSLTLVLVSTYGVLGAGIAQLVTSTLMAALFVAYVHGRSVPVQLSDFLQVVVRPSLPLFLLTAIVVVLLHEQSPLLPIHTVGLLLIESLTLAAYGLAFVFRPSDRAALWARLRPTVIDI</sequence>
<evidence type="ECO:0000256" key="1">
    <source>
        <dbReference type="ARBA" id="ARBA00004651"/>
    </source>
</evidence>
<evidence type="ECO:0000313" key="7">
    <source>
        <dbReference type="EMBL" id="MQM31754.1"/>
    </source>
</evidence>
<feature type="transmembrane region" description="Helical" evidence="6">
    <location>
        <begin position="185"/>
        <end position="203"/>
    </location>
</feature>
<dbReference type="EMBL" id="PDHS01000372">
    <property type="protein sequence ID" value="MQM31754.1"/>
    <property type="molecule type" value="Genomic_DNA"/>
</dbReference>
<feature type="transmembrane region" description="Helical" evidence="6">
    <location>
        <begin position="12"/>
        <end position="31"/>
    </location>
</feature>
<keyword evidence="3 6" id="KW-0812">Transmembrane</keyword>
<feature type="transmembrane region" description="Helical" evidence="6">
    <location>
        <begin position="87"/>
        <end position="109"/>
    </location>
</feature>
<feature type="transmembrane region" description="Helical" evidence="6">
    <location>
        <begin position="247"/>
        <end position="267"/>
    </location>
</feature>
<feature type="transmembrane region" description="Helical" evidence="6">
    <location>
        <begin position="464"/>
        <end position="483"/>
    </location>
</feature>
<feature type="transmembrane region" description="Helical" evidence="6">
    <location>
        <begin position="373"/>
        <end position="391"/>
    </location>
</feature>
<dbReference type="PANTHER" id="PTHR30250">
    <property type="entry name" value="PST FAMILY PREDICTED COLANIC ACID TRANSPORTER"/>
    <property type="match status" value="1"/>
</dbReference>
<evidence type="ECO:0000313" key="8">
    <source>
        <dbReference type="Proteomes" id="UP000342300"/>
    </source>
</evidence>
<dbReference type="AlphaFoldDB" id="A0A6A7RW37"/>
<comment type="caution">
    <text evidence="7">The sequence shown here is derived from an EMBL/GenBank/DDBJ whole genome shotgun (WGS) entry which is preliminary data.</text>
</comment>
<proteinExistence type="predicted"/>
<gene>
    <name evidence="7" type="ORF">CRU78_15030</name>
</gene>
<dbReference type="InterPro" id="IPR050833">
    <property type="entry name" value="Poly_Biosynth_Transport"/>
</dbReference>
<dbReference type="Pfam" id="PF01943">
    <property type="entry name" value="Polysacc_synt"/>
    <property type="match status" value="1"/>
</dbReference>
<evidence type="ECO:0000256" key="3">
    <source>
        <dbReference type="ARBA" id="ARBA00022692"/>
    </source>
</evidence>
<protein>
    <recommendedName>
        <fullName evidence="9">Polysaccharide biosynthesis protein C-terminal domain-containing protein</fullName>
    </recommendedName>
</protein>
<accession>A0A6A7RW37</accession>
<reference evidence="7 8" key="1">
    <citation type="submission" date="2017-09" db="EMBL/GenBank/DDBJ databases">
        <title>Metagenomic Analysis Reveals Denitrifying Candidatus Accumulibacter and Flanking Population as a Source of N2O.</title>
        <authorList>
            <person name="Gao H."/>
            <person name="Mao Y."/>
            <person name="Zhao X."/>
            <person name="Liu W.-T."/>
            <person name="Zhang T."/>
            <person name="Wells G."/>
        </authorList>
    </citation>
    <scope>NUCLEOTIDE SEQUENCE [LARGE SCALE GENOMIC DNA]</scope>
    <source>
        <strain evidence="7">CANDO_2_IC</strain>
    </source>
</reference>
<feature type="transmembrane region" description="Helical" evidence="6">
    <location>
        <begin position="328"/>
        <end position="352"/>
    </location>
</feature>
<dbReference type="Proteomes" id="UP000342300">
    <property type="component" value="Unassembled WGS sequence"/>
</dbReference>
<feature type="transmembrane region" description="Helical" evidence="6">
    <location>
        <begin position="129"/>
        <end position="146"/>
    </location>
</feature>